<name>A0ABX0H4B5_9BACT</name>
<evidence type="ECO:0000313" key="3">
    <source>
        <dbReference type="Proteomes" id="UP000649799"/>
    </source>
</evidence>
<gene>
    <name evidence="2" type="ORF">G9Q97_06540</name>
</gene>
<keyword evidence="1" id="KW-0732">Signal</keyword>
<evidence type="ECO:0000256" key="1">
    <source>
        <dbReference type="SAM" id="SignalP"/>
    </source>
</evidence>
<dbReference type="RefSeq" id="WP_166144337.1">
    <property type="nucleotide sequence ID" value="NZ_JAANYN010000002.1"/>
</dbReference>
<feature type="chain" id="PRO_5047464949" evidence="1">
    <location>
        <begin position="21"/>
        <end position="394"/>
    </location>
</feature>
<dbReference type="PANTHER" id="PTHR30203:SF24">
    <property type="entry name" value="BLR4935 PROTEIN"/>
    <property type="match status" value="1"/>
</dbReference>
<dbReference type="InterPro" id="IPR010131">
    <property type="entry name" value="MdtP/NodT-like"/>
</dbReference>
<dbReference type="Gene3D" id="1.20.1600.10">
    <property type="entry name" value="Outer membrane efflux proteins (OEP)"/>
    <property type="match status" value="1"/>
</dbReference>
<evidence type="ECO:0000313" key="2">
    <source>
        <dbReference type="EMBL" id="NHE56469.1"/>
    </source>
</evidence>
<organism evidence="2 3">
    <name type="scientific">Cyclobacterium plantarum</name>
    <dbReference type="NCBI Taxonomy" id="2716263"/>
    <lineage>
        <taxon>Bacteria</taxon>
        <taxon>Pseudomonadati</taxon>
        <taxon>Bacteroidota</taxon>
        <taxon>Cytophagia</taxon>
        <taxon>Cytophagales</taxon>
        <taxon>Cyclobacteriaceae</taxon>
        <taxon>Cyclobacterium</taxon>
    </lineage>
</organism>
<protein>
    <submittedName>
        <fullName evidence="2">TolC family protein</fullName>
    </submittedName>
</protein>
<keyword evidence="3" id="KW-1185">Reference proteome</keyword>
<dbReference type="SUPFAM" id="SSF56954">
    <property type="entry name" value="Outer membrane efflux proteins (OEP)"/>
    <property type="match status" value="1"/>
</dbReference>
<dbReference type="PANTHER" id="PTHR30203">
    <property type="entry name" value="OUTER MEMBRANE CATION EFFLUX PROTEIN"/>
    <property type="match status" value="1"/>
</dbReference>
<dbReference type="Proteomes" id="UP000649799">
    <property type="component" value="Unassembled WGS sequence"/>
</dbReference>
<proteinExistence type="predicted"/>
<sequence length="394" mass="45331">MYKNIVFALSGCLLAFVGFAQSPSIESILKRVEQNNQELKAMSEYVESKRLELKSGNNLPDPQLGAYYLPFGEHNRGDYTEFQISQSFEFPTVYSARGSLIDQQSAQLELEYQVKRQGILAEAKNYCLNLIYLNKRMDTETLRVEQARQVFDQVQELYEKEQVGILELNKARVAWMQEQFKIQQIESDVKNTLLQLNNLNGGNELSFTQDEYSESLVLAAKDALWQEKQVIDPVLTQLKQQEAIAQQSLSLAKNKSFPNLTAGYNSQGVAGERFSGIYAGVTIPLWSNRNKVKAAQSQLEFQQSFNSSKTLQAHTSFEKQYNAYEIMLSKFQDYEATLSGLNSDKLLLQSYLLGELSFIEYYMELQFYRQAYDAMLDMQYQLYISQNQLLKHQL</sequence>
<dbReference type="EMBL" id="JAANYN010000002">
    <property type="protein sequence ID" value="NHE56469.1"/>
    <property type="molecule type" value="Genomic_DNA"/>
</dbReference>
<reference evidence="2 3" key="1">
    <citation type="submission" date="2020-03" db="EMBL/GenBank/DDBJ databases">
        <title>Cyclobacterium plantarum sp. nov., a marine bacterium isolated from a coastal-marine wetland.</title>
        <authorList>
            <person name="Sanchez-Porro C."/>
            <person name="Ventosa A."/>
            <person name="Amoozegar M."/>
        </authorList>
    </citation>
    <scope>NUCLEOTIDE SEQUENCE [LARGE SCALE GENOMIC DNA]</scope>
    <source>
        <strain evidence="2 3">GBPx2</strain>
    </source>
</reference>
<comment type="caution">
    <text evidence="2">The sequence shown here is derived from an EMBL/GenBank/DDBJ whole genome shotgun (WGS) entry which is preliminary data.</text>
</comment>
<accession>A0ABX0H4B5</accession>
<feature type="signal peptide" evidence="1">
    <location>
        <begin position="1"/>
        <end position="20"/>
    </location>
</feature>